<dbReference type="Gene3D" id="2.60.40.10">
    <property type="entry name" value="Immunoglobulins"/>
    <property type="match status" value="1"/>
</dbReference>
<dbReference type="Pfam" id="PF00512">
    <property type="entry name" value="HisKA"/>
    <property type="match status" value="1"/>
</dbReference>
<name>A0ABQ5MJD1_9FLAO</name>
<dbReference type="InterPro" id="IPR036097">
    <property type="entry name" value="HisK_dim/P_sf"/>
</dbReference>
<dbReference type="SMART" id="SM00388">
    <property type="entry name" value="HisKA"/>
    <property type="match status" value="1"/>
</dbReference>
<proteinExistence type="predicted"/>
<dbReference type="InterPro" id="IPR018060">
    <property type="entry name" value="HTH_AraC"/>
</dbReference>
<dbReference type="SUPFAM" id="SSF47384">
    <property type="entry name" value="Homodimeric domain of signal transducing histidine kinase"/>
    <property type="match status" value="1"/>
</dbReference>
<dbReference type="InterPro" id="IPR001789">
    <property type="entry name" value="Sig_transdc_resp-reg_receiver"/>
</dbReference>
<keyword evidence="12" id="KW-0418">Kinase</keyword>
<dbReference type="PRINTS" id="PR00344">
    <property type="entry name" value="BCTRLSENSOR"/>
</dbReference>
<dbReference type="InterPro" id="IPR018062">
    <property type="entry name" value="HTH_AraC-typ_CS"/>
</dbReference>
<dbReference type="PANTHER" id="PTHR43547:SF2">
    <property type="entry name" value="HYBRID SIGNAL TRANSDUCTION HISTIDINE KINASE C"/>
    <property type="match status" value="1"/>
</dbReference>
<dbReference type="InterPro" id="IPR009057">
    <property type="entry name" value="Homeodomain-like_sf"/>
</dbReference>
<dbReference type="SUPFAM" id="SSF101898">
    <property type="entry name" value="NHL repeat"/>
    <property type="match status" value="1"/>
</dbReference>
<organism evidence="12 13">
    <name type="scientific">Neptunitalea lumnitzerae</name>
    <dbReference type="NCBI Taxonomy" id="2965509"/>
    <lineage>
        <taxon>Bacteria</taxon>
        <taxon>Pseudomonadati</taxon>
        <taxon>Bacteroidota</taxon>
        <taxon>Flavobacteriia</taxon>
        <taxon>Flavobacteriales</taxon>
        <taxon>Flavobacteriaceae</taxon>
        <taxon>Neptunitalea</taxon>
    </lineage>
</organism>
<feature type="domain" description="Response regulatory" evidence="11">
    <location>
        <begin position="1049"/>
        <end position="1164"/>
    </location>
</feature>
<dbReference type="CDD" id="cd00082">
    <property type="entry name" value="HisKA"/>
    <property type="match status" value="1"/>
</dbReference>
<dbReference type="SUPFAM" id="SSF55874">
    <property type="entry name" value="ATPase domain of HSP90 chaperone/DNA topoisomerase II/histidine kinase"/>
    <property type="match status" value="1"/>
</dbReference>
<dbReference type="Pfam" id="PF02518">
    <property type="entry name" value="HATPase_c"/>
    <property type="match status" value="1"/>
</dbReference>
<dbReference type="InterPro" id="IPR013783">
    <property type="entry name" value="Ig-like_fold"/>
</dbReference>
<dbReference type="Gene3D" id="1.10.10.60">
    <property type="entry name" value="Homeodomain-like"/>
    <property type="match status" value="1"/>
</dbReference>
<evidence type="ECO:0000259" key="10">
    <source>
        <dbReference type="PROSITE" id="PS50109"/>
    </source>
</evidence>
<dbReference type="InterPro" id="IPR004358">
    <property type="entry name" value="Sig_transdc_His_kin-like_C"/>
</dbReference>
<dbReference type="InterPro" id="IPR003661">
    <property type="entry name" value="HisK_dim/P_dom"/>
</dbReference>
<dbReference type="SMART" id="SM00387">
    <property type="entry name" value="HATPase_c"/>
    <property type="match status" value="1"/>
</dbReference>
<evidence type="ECO:0000256" key="5">
    <source>
        <dbReference type="ARBA" id="ARBA00023125"/>
    </source>
</evidence>
<gene>
    <name evidence="12" type="ORF">Y10_18630</name>
</gene>
<sequence>MWFGTYDGLNKYDGYNFKVYRNKIGDSTSLTGNTIYCIAQDNNHDIWVGGVKGASKLNKNTEEFSRLSYYDVALGKAFPITGEVHQIQKIANGNILLGSQRFGLLLFKPGELIGSQIPINVNGEKHYNYNALAIEYNNQINTCWVSIKNRGIYTIDCKTLTLSEKYMKFKQTICMFFDEITDTLWIGTEEGLFNINLKNENVSGNFLSKRVHVTKIIKDKEQKFWVTTDGLGVFTSTILNNKFAIIPYSLDNHQPLSSSNSFFSVYEDHQGNIWFGTLRAGLSLLGKKPLHFKHILVPKESDGSSSDNFILSFSEAKNEGLWIGTDGAGLKYWNRSKNTFTNVFDETNDASLKNSFVTGITKGEGDDLWISTWYTGIIYLNTKTKNVKRYECFNLHTNQIEKNVWFIFKDHSNRLWASTTNEGTLYLYNKIEDKFEVFHKDITNLQSIEQTSDGKLWAGNYNTLFKIDIDAVTYQSYDLGYPIRSIKEDHEQNLWIGTQEGGLLLFDQNTGSYERFTKADGLPGNNILRILEDNNHNLWLSTYNGLTKFNKKDIFRNFSVSDGLQSNQFSFNAALKLSDGAMVFGGINGFNIFNPNDIVEQQSKKELRLNEIWLNNKPLHNVSEYITTSDYNGLKKLKLPYYQTALSLEFVSIEFWHPDKLQYAYKLEGWDENWNVIDNIRRANYSKLLDGDYVFKVKIKDDNGTWGKPVTLATIKVLPPWYRTWWAYLLYIIFTIGVVYIGITYSKNKVQMKHNVELAKLESKKEKELATQQREMFTYISHEFRTPLSLIIDPIKQIVDKDIGTDKTDNEEGLKVAYRNAKRLLSLVNQFLVFRKAESNAIDLKIAFFDLKLLCAEVYECFVNLAEEQQIDFKLILPETETKVYADYERIEIALFNLLSNAFKHTPKNGNINLEIQTNNDVVKIFISDTGCGISAEDLPYIFDKFKRVKTNSHTKSGFGIGLFVVDHFIKKHKGSINCKSIVGEGTTFTITLKLDKDHFGDINILENIPTHTELAQELLISDTTDTKVAKEINEKLNFKKEFISEKRSVLIVEDDTEMREYLISLFKTDYIVYNAINGIDGYDQILKYNPDIVISDIAMEGLNGVELCSKLKENENLNHIPIILLTATSSPEIQLQSISNGADDYITKPFDSSILKAKVERLLISRNELRKYFLENITQKEDYKVPAEFKDFLIKCNQIIEANLSNKDFNLKMLAQDMGMSHRSLYDKIKQITGLTLNAYIRNVRIRHAAFLMLTENKTIAQIGSLVGLEDQKYFRQQFVKIYEMTPSEYIKRYKDAFHKNLNIISKKNN</sequence>
<keyword evidence="13" id="KW-1185">Reference proteome</keyword>
<dbReference type="Pfam" id="PF12833">
    <property type="entry name" value="HTH_18"/>
    <property type="match status" value="1"/>
</dbReference>
<evidence type="ECO:0000313" key="12">
    <source>
        <dbReference type="EMBL" id="GLB49495.1"/>
    </source>
</evidence>
<dbReference type="InterPro" id="IPR015943">
    <property type="entry name" value="WD40/YVTN_repeat-like_dom_sf"/>
</dbReference>
<evidence type="ECO:0000259" key="11">
    <source>
        <dbReference type="PROSITE" id="PS50110"/>
    </source>
</evidence>
<dbReference type="SUPFAM" id="SSF63829">
    <property type="entry name" value="Calcium-dependent phosphotriesterase"/>
    <property type="match status" value="1"/>
</dbReference>
<keyword evidence="12" id="KW-0808">Transferase</keyword>
<dbReference type="InterPro" id="IPR011123">
    <property type="entry name" value="Y_Y_Y"/>
</dbReference>
<evidence type="ECO:0000259" key="9">
    <source>
        <dbReference type="PROSITE" id="PS01124"/>
    </source>
</evidence>
<dbReference type="Gene3D" id="3.40.50.2300">
    <property type="match status" value="1"/>
</dbReference>
<dbReference type="PROSITE" id="PS00041">
    <property type="entry name" value="HTH_ARAC_FAMILY_1"/>
    <property type="match status" value="1"/>
</dbReference>
<evidence type="ECO:0000256" key="7">
    <source>
        <dbReference type="PROSITE-ProRule" id="PRU00169"/>
    </source>
</evidence>
<dbReference type="Pfam" id="PF07494">
    <property type="entry name" value="Reg_prop"/>
    <property type="match status" value="3"/>
</dbReference>
<dbReference type="Pfam" id="PF00072">
    <property type="entry name" value="Response_reg"/>
    <property type="match status" value="1"/>
</dbReference>
<dbReference type="SMART" id="SM00448">
    <property type="entry name" value="REC"/>
    <property type="match status" value="1"/>
</dbReference>
<dbReference type="PROSITE" id="PS01124">
    <property type="entry name" value="HTH_ARAC_FAMILY_2"/>
    <property type="match status" value="1"/>
</dbReference>
<accession>A0ABQ5MJD1</accession>
<dbReference type="Pfam" id="PF07495">
    <property type="entry name" value="Y_Y_Y"/>
    <property type="match status" value="1"/>
</dbReference>
<keyword evidence="5" id="KW-0238">DNA-binding</keyword>
<dbReference type="PANTHER" id="PTHR43547">
    <property type="entry name" value="TWO-COMPONENT HISTIDINE KINASE"/>
    <property type="match status" value="1"/>
</dbReference>
<dbReference type="CDD" id="cd00156">
    <property type="entry name" value="REC"/>
    <property type="match status" value="1"/>
</dbReference>
<dbReference type="Gene3D" id="2.130.10.10">
    <property type="entry name" value="YVTN repeat-like/Quinoprotein amine dehydrogenase"/>
    <property type="match status" value="2"/>
</dbReference>
<dbReference type="InterPro" id="IPR005467">
    <property type="entry name" value="His_kinase_dom"/>
</dbReference>
<dbReference type="SUPFAM" id="SSF46689">
    <property type="entry name" value="Homeodomain-like"/>
    <property type="match status" value="1"/>
</dbReference>
<comment type="catalytic activity">
    <reaction evidence="1">
        <text>ATP + protein L-histidine = ADP + protein N-phospho-L-histidine.</text>
        <dbReference type="EC" id="2.7.13.3"/>
    </reaction>
</comment>
<dbReference type="SUPFAM" id="SSF52172">
    <property type="entry name" value="CheY-like"/>
    <property type="match status" value="1"/>
</dbReference>
<evidence type="ECO:0000256" key="3">
    <source>
        <dbReference type="ARBA" id="ARBA00022553"/>
    </source>
</evidence>
<dbReference type="Proteomes" id="UP001143543">
    <property type="component" value="Unassembled WGS sequence"/>
</dbReference>
<feature type="domain" description="Histidine kinase" evidence="10">
    <location>
        <begin position="779"/>
        <end position="997"/>
    </location>
</feature>
<evidence type="ECO:0000256" key="1">
    <source>
        <dbReference type="ARBA" id="ARBA00000085"/>
    </source>
</evidence>
<feature type="domain" description="HTH araC/xylS-type" evidence="9">
    <location>
        <begin position="1195"/>
        <end position="1294"/>
    </location>
</feature>
<keyword evidence="8" id="KW-0812">Transmembrane</keyword>
<evidence type="ECO:0000256" key="8">
    <source>
        <dbReference type="SAM" id="Phobius"/>
    </source>
</evidence>
<dbReference type="PROSITE" id="PS50110">
    <property type="entry name" value="RESPONSE_REGULATORY"/>
    <property type="match status" value="1"/>
</dbReference>
<feature type="modified residue" description="4-aspartylphosphate" evidence="7">
    <location>
        <position position="1097"/>
    </location>
</feature>
<dbReference type="EMBL" id="BRVO01000002">
    <property type="protein sequence ID" value="GLB49495.1"/>
    <property type="molecule type" value="Genomic_DNA"/>
</dbReference>
<feature type="transmembrane region" description="Helical" evidence="8">
    <location>
        <begin position="725"/>
        <end position="743"/>
    </location>
</feature>
<dbReference type="EC" id="2.7.13.3" evidence="2"/>
<dbReference type="PROSITE" id="PS50109">
    <property type="entry name" value="HIS_KIN"/>
    <property type="match status" value="1"/>
</dbReference>
<evidence type="ECO:0000256" key="2">
    <source>
        <dbReference type="ARBA" id="ARBA00012438"/>
    </source>
</evidence>
<comment type="caution">
    <text evidence="12">The sequence shown here is derived from an EMBL/GenBank/DDBJ whole genome shotgun (WGS) entry which is preliminary data.</text>
</comment>
<dbReference type="InterPro" id="IPR011006">
    <property type="entry name" value="CheY-like_superfamily"/>
</dbReference>
<evidence type="ECO:0000256" key="4">
    <source>
        <dbReference type="ARBA" id="ARBA00023015"/>
    </source>
</evidence>
<dbReference type="GO" id="GO:0016301">
    <property type="term" value="F:kinase activity"/>
    <property type="evidence" value="ECO:0007669"/>
    <property type="project" value="UniProtKB-KW"/>
</dbReference>
<dbReference type="SMART" id="SM00342">
    <property type="entry name" value="HTH_ARAC"/>
    <property type="match status" value="1"/>
</dbReference>
<keyword evidence="4" id="KW-0805">Transcription regulation</keyword>
<dbReference type="Gene3D" id="3.30.565.10">
    <property type="entry name" value="Histidine kinase-like ATPase, C-terminal domain"/>
    <property type="match status" value="1"/>
</dbReference>
<reference evidence="12" key="1">
    <citation type="submission" date="2022-07" db="EMBL/GenBank/DDBJ databases">
        <title>Taxonomy of Novel Oxalotrophic and Methylotrophic Bacteria.</title>
        <authorList>
            <person name="Sahin N."/>
            <person name="Tani A."/>
        </authorList>
    </citation>
    <scope>NUCLEOTIDE SEQUENCE</scope>
    <source>
        <strain evidence="12">Y10</strain>
    </source>
</reference>
<protein>
    <recommendedName>
        <fullName evidence="2">histidine kinase</fullName>
        <ecNumber evidence="2">2.7.13.3</ecNumber>
    </recommendedName>
</protein>
<dbReference type="Gene3D" id="1.10.287.130">
    <property type="match status" value="1"/>
</dbReference>
<keyword evidence="3 7" id="KW-0597">Phosphoprotein</keyword>
<dbReference type="InterPro" id="IPR011110">
    <property type="entry name" value="Reg_prop"/>
</dbReference>
<dbReference type="InterPro" id="IPR036890">
    <property type="entry name" value="HATPase_C_sf"/>
</dbReference>
<keyword evidence="6" id="KW-0804">Transcription</keyword>
<keyword evidence="8" id="KW-0472">Membrane</keyword>
<evidence type="ECO:0000256" key="6">
    <source>
        <dbReference type="ARBA" id="ARBA00023163"/>
    </source>
</evidence>
<keyword evidence="8" id="KW-1133">Transmembrane helix</keyword>
<dbReference type="InterPro" id="IPR003594">
    <property type="entry name" value="HATPase_dom"/>
</dbReference>
<evidence type="ECO:0000313" key="13">
    <source>
        <dbReference type="Proteomes" id="UP001143543"/>
    </source>
</evidence>